<comment type="caution">
    <text evidence="2">The sequence shown here is derived from an EMBL/GenBank/DDBJ whole genome shotgun (WGS) entry which is preliminary data.</text>
</comment>
<evidence type="ECO:0000259" key="1">
    <source>
        <dbReference type="Pfam" id="PF00534"/>
    </source>
</evidence>
<name>A0A1B8YNJ9_9GAMM</name>
<organism evidence="2 3">
    <name type="scientific">Photorhabdus namnaonensis</name>
    <dbReference type="NCBI Taxonomy" id="1851568"/>
    <lineage>
        <taxon>Bacteria</taxon>
        <taxon>Pseudomonadati</taxon>
        <taxon>Pseudomonadota</taxon>
        <taxon>Gammaproteobacteria</taxon>
        <taxon>Enterobacterales</taxon>
        <taxon>Morganellaceae</taxon>
        <taxon>Photorhabdus</taxon>
    </lineage>
</organism>
<evidence type="ECO:0000313" key="3">
    <source>
        <dbReference type="Proteomes" id="UP000092665"/>
    </source>
</evidence>
<gene>
    <name evidence="2" type="primary">tuaC</name>
    <name evidence="2" type="ORF">Phpb_00338</name>
</gene>
<dbReference type="Pfam" id="PF00534">
    <property type="entry name" value="Glycos_transf_1"/>
    <property type="match status" value="1"/>
</dbReference>
<dbReference type="PATRIC" id="fig|29488.15.peg.377"/>
<dbReference type="RefSeq" id="WP_065388886.1">
    <property type="nucleotide sequence ID" value="NZ_CAWMQN010000009.1"/>
</dbReference>
<evidence type="ECO:0000313" key="2">
    <source>
        <dbReference type="EMBL" id="OCA56607.1"/>
    </source>
</evidence>
<dbReference type="SUPFAM" id="SSF53756">
    <property type="entry name" value="UDP-Glycosyltransferase/glycogen phosphorylase"/>
    <property type="match status" value="1"/>
</dbReference>
<sequence>MKNIPDEVIHIVPSDKNAGPVNVARDLVFGLNEIGVNSVLFNLRGNGRRSLLFSFTTLLKMIRKKNKRVLHSHGMIPDLFCYILSFFSSFRWVSTVHIDPEEDLKFIYPKSYKWICLFWRKTLKRASHVIYLTEYIYSKQNSDNKRVIHNSRLIKDFNILKKRPNDKITLGFCGALIERKNIRNLINVIRNMPNYLLLVAGGGPLEKELNHKIISDKNPNIKLLGHQENLKQFWESIDILILPSFAEGVPLVAIEAISKGIPLILMDLNNYRGVFTQNESVFITNLNEETLLTAIKKIHHNYDSYSKAAEVAYLERFNFREWILSYKATYL</sequence>
<feature type="domain" description="Glycosyl transferase family 1" evidence="1">
    <location>
        <begin position="163"/>
        <end position="312"/>
    </location>
</feature>
<keyword evidence="3" id="KW-1185">Reference proteome</keyword>
<protein>
    <submittedName>
        <fullName evidence="2">Putative teichuronic acid biosynthesis glycosyltransferase TuaC</fullName>
        <ecNumber evidence="2">2.4.-.-</ecNumber>
    </submittedName>
</protein>
<dbReference type="EC" id="2.4.-.-" evidence="2"/>
<dbReference type="EMBL" id="LOIC01000009">
    <property type="protein sequence ID" value="OCA56607.1"/>
    <property type="molecule type" value="Genomic_DNA"/>
</dbReference>
<dbReference type="Proteomes" id="UP000092665">
    <property type="component" value="Unassembled WGS sequence"/>
</dbReference>
<dbReference type="PANTHER" id="PTHR45947:SF3">
    <property type="entry name" value="SULFOQUINOVOSYL TRANSFERASE SQD2"/>
    <property type="match status" value="1"/>
</dbReference>
<dbReference type="Gene3D" id="3.40.50.2000">
    <property type="entry name" value="Glycogen Phosphorylase B"/>
    <property type="match status" value="2"/>
</dbReference>
<dbReference type="InterPro" id="IPR001296">
    <property type="entry name" value="Glyco_trans_1"/>
</dbReference>
<dbReference type="PANTHER" id="PTHR45947">
    <property type="entry name" value="SULFOQUINOVOSYL TRANSFERASE SQD2"/>
    <property type="match status" value="1"/>
</dbReference>
<dbReference type="InterPro" id="IPR050194">
    <property type="entry name" value="Glycosyltransferase_grp1"/>
</dbReference>
<proteinExistence type="predicted"/>
<accession>A0A1B8YNJ9</accession>
<dbReference type="AlphaFoldDB" id="A0A1B8YNJ9"/>
<keyword evidence="2" id="KW-0328">Glycosyltransferase</keyword>
<keyword evidence="2" id="KW-0808">Transferase</keyword>
<reference evidence="3" key="1">
    <citation type="submission" date="2015-11" db="EMBL/GenBank/DDBJ databases">
        <authorList>
            <person name="Tobias N.J."/>
            <person name="Mishra B."/>
            <person name="Gupta D.K."/>
            <person name="Thines M."/>
            <person name="Stinear T.P."/>
            <person name="Bode H.B."/>
        </authorList>
    </citation>
    <scope>NUCLEOTIDE SEQUENCE [LARGE SCALE GENOMIC DNA]</scope>
    <source>
        <strain evidence="3">PB45.5</strain>
    </source>
</reference>
<dbReference type="GO" id="GO:0016757">
    <property type="term" value="F:glycosyltransferase activity"/>
    <property type="evidence" value="ECO:0007669"/>
    <property type="project" value="UniProtKB-KW"/>
</dbReference>